<dbReference type="Pfam" id="PF00586">
    <property type="entry name" value="AIRS"/>
    <property type="match status" value="1"/>
</dbReference>
<feature type="domain" description="PurM-like C-terminal" evidence="4">
    <location>
        <begin position="143"/>
        <end position="284"/>
    </location>
</feature>
<dbReference type="AlphaFoldDB" id="A0A3D5QBR2"/>
<feature type="binding site" evidence="2">
    <location>
        <position position="247"/>
    </location>
    <ligand>
        <name>substrate</name>
    </ligand>
</feature>
<evidence type="ECO:0000313" key="5">
    <source>
        <dbReference type="EMBL" id="HCW93276.1"/>
    </source>
</evidence>
<feature type="binding site" evidence="2">
    <location>
        <position position="38"/>
    </location>
    <ligand>
        <name>Mg(2+)</name>
        <dbReference type="ChEBI" id="CHEBI:18420"/>
        <label>2</label>
    </ligand>
</feature>
<dbReference type="HAMAP" id="MF_02128">
    <property type="entry name" value="TMP_kinase"/>
    <property type="match status" value="1"/>
</dbReference>
<protein>
    <recommendedName>
        <fullName evidence="2">Thiamine-monophosphate kinase</fullName>
        <shortName evidence="2">TMP kinase</shortName>
        <shortName evidence="2">Thiamine-phosphate kinase</shortName>
        <ecNumber evidence="2">2.7.4.16</ecNumber>
    </recommendedName>
</protein>
<dbReference type="InterPro" id="IPR006283">
    <property type="entry name" value="ThiL-like"/>
</dbReference>
<dbReference type="GO" id="GO:0000287">
    <property type="term" value="F:magnesium ion binding"/>
    <property type="evidence" value="ECO:0007669"/>
    <property type="project" value="UniProtKB-UniRule"/>
</dbReference>
<dbReference type="GO" id="GO:0009228">
    <property type="term" value="P:thiamine biosynthetic process"/>
    <property type="evidence" value="ECO:0007669"/>
    <property type="project" value="UniProtKB-KW"/>
</dbReference>
<comment type="caution">
    <text evidence="5">The sequence shown here is derived from an EMBL/GenBank/DDBJ whole genome shotgun (WGS) entry which is preliminary data.</text>
</comment>
<comment type="catalytic activity">
    <reaction evidence="2">
        <text>thiamine phosphate + ATP = thiamine diphosphate + ADP</text>
        <dbReference type="Rhea" id="RHEA:15913"/>
        <dbReference type="ChEBI" id="CHEBI:30616"/>
        <dbReference type="ChEBI" id="CHEBI:37575"/>
        <dbReference type="ChEBI" id="CHEBI:58937"/>
        <dbReference type="ChEBI" id="CHEBI:456216"/>
        <dbReference type="EC" id="2.7.4.16"/>
    </reaction>
</comment>
<organism evidence="5 6">
    <name type="scientific">Flexistipes sinusarabici</name>
    <dbReference type="NCBI Taxonomy" id="2352"/>
    <lineage>
        <taxon>Bacteria</taxon>
        <taxon>Pseudomonadati</taxon>
        <taxon>Deferribacterota</taxon>
        <taxon>Deferribacteres</taxon>
        <taxon>Deferribacterales</taxon>
        <taxon>Flexistipitaceae</taxon>
        <taxon>Flexistipes</taxon>
    </lineage>
</organism>
<dbReference type="InterPro" id="IPR036676">
    <property type="entry name" value="PurM-like_C_sf"/>
</dbReference>
<evidence type="ECO:0000259" key="3">
    <source>
        <dbReference type="Pfam" id="PF00586"/>
    </source>
</evidence>
<dbReference type="GO" id="GO:0009030">
    <property type="term" value="F:thiamine-phosphate kinase activity"/>
    <property type="evidence" value="ECO:0007669"/>
    <property type="project" value="UniProtKB-UniRule"/>
</dbReference>
<evidence type="ECO:0000313" key="6">
    <source>
        <dbReference type="Proteomes" id="UP000262325"/>
    </source>
</evidence>
<comment type="miscellaneous">
    <text evidence="2">Reaction mechanism of ThiL seems to utilize a direct, inline transfer of the gamma-phosphate of ATP to TMP rather than a phosphorylated enzyme intermediate.</text>
</comment>
<keyword evidence="2" id="KW-0460">Magnesium</keyword>
<dbReference type="CDD" id="cd02194">
    <property type="entry name" value="ThiL"/>
    <property type="match status" value="1"/>
</dbReference>
<feature type="binding site" evidence="2">
    <location>
        <position position="26"/>
    </location>
    <ligand>
        <name>Mg(2+)</name>
        <dbReference type="ChEBI" id="CHEBI:18420"/>
        <label>3</label>
    </ligand>
</feature>
<dbReference type="PIRSF" id="PIRSF005303">
    <property type="entry name" value="Thiam_monoph_kin"/>
    <property type="match status" value="1"/>
</dbReference>
<feature type="binding site" evidence="2">
    <location>
        <position position="202"/>
    </location>
    <ligand>
        <name>Mg(2+)</name>
        <dbReference type="ChEBI" id="CHEBI:18420"/>
        <label>5</label>
    </ligand>
</feature>
<dbReference type="Gene3D" id="3.90.650.10">
    <property type="entry name" value="PurM-like C-terminal domain"/>
    <property type="match status" value="1"/>
</dbReference>
<feature type="binding site" evidence="2">
    <location>
        <position position="300"/>
    </location>
    <ligand>
        <name>substrate</name>
    </ligand>
</feature>
<feature type="binding site" evidence="2">
    <location>
        <position position="138"/>
    </location>
    <ligand>
        <name>ATP</name>
        <dbReference type="ChEBI" id="CHEBI:30616"/>
    </ligand>
</feature>
<accession>A0A3D5QBR2</accession>
<comment type="pathway">
    <text evidence="2">Cofactor biosynthesis; thiamine diphosphate biosynthesis; thiamine diphosphate from thiamine phosphate: step 1/1.</text>
</comment>
<keyword evidence="2" id="KW-0808">Transferase</keyword>
<keyword evidence="2" id="KW-0547">Nucleotide-binding</keyword>
<dbReference type="NCBIfam" id="TIGR01379">
    <property type="entry name" value="thiL"/>
    <property type="match status" value="1"/>
</dbReference>
<reference evidence="5 6" key="1">
    <citation type="journal article" date="2018" name="Nat. Biotechnol.">
        <title>A standardized bacterial taxonomy based on genome phylogeny substantially revises the tree of life.</title>
        <authorList>
            <person name="Parks D.H."/>
            <person name="Chuvochina M."/>
            <person name="Waite D.W."/>
            <person name="Rinke C."/>
            <person name="Skarshewski A."/>
            <person name="Chaumeil P.A."/>
            <person name="Hugenholtz P."/>
        </authorList>
    </citation>
    <scope>NUCLEOTIDE SEQUENCE [LARGE SCALE GENOMIC DNA]</scope>
    <source>
        <strain evidence="5">UBA8672</strain>
    </source>
</reference>
<comment type="caution">
    <text evidence="2">Lacks conserved residue(s) required for the propagation of feature annotation.</text>
</comment>
<dbReference type="UniPathway" id="UPA00060">
    <property type="reaction ID" value="UER00142"/>
</dbReference>
<dbReference type="PANTHER" id="PTHR30270">
    <property type="entry name" value="THIAMINE-MONOPHOSPHATE KINASE"/>
    <property type="match status" value="1"/>
</dbReference>
<name>A0A3D5QBR2_FLESI</name>
<sequence>MKEFEFIKLLKEKCKGCGSTPGIGDDAALFDNFLVANDIVCEGIHFLKATPAEHVVLKVFSANISDIAAMGGTPKYVLLGIAVPKAREGEKKNIIEAIKKSAGLYDVEVIGGDTTSASNDLFVSLTVIGKKGRFLLSRSGAGEGERVYLSRPLGLARISLEKELGADFDIDAFKHYKMMAEKELGEVLGNVGTVTSCIDISDGLGRDASHLSEESGVKIVIEEKRLPFSHLKQFDVDKVDYFINSGEEFALLFTAKKEHAVDSYLKDNGFEVHDIGYTQKGSGVFLSNGAKRISISSKGYEHK</sequence>
<dbReference type="EC" id="2.7.4.16" evidence="2"/>
<evidence type="ECO:0000256" key="2">
    <source>
        <dbReference type="HAMAP-Rule" id="MF_02128"/>
    </source>
</evidence>
<dbReference type="Pfam" id="PF02769">
    <property type="entry name" value="AIRS_C"/>
    <property type="match status" value="1"/>
</dbReference>
<evidence type="ECO:0000259" key="4">
    <source>
        <dbReference type="Pfam" id="PF02769"/>
    </source>
</evidence>
<comment type="similarity">
    <text evidence="2">Belongs to the thiamine-monophosphate kinase family.</text>
</comment>
<feature type="binding site" evidence="2">
    <location>
        <position position="199"/>
    </location>
    <ligand>
        <name>Mg(2+)</name>
        <dbReference type="ChEBI" id="CHEBI:18420"/>
        <label>3</label>
    </ligand>
</feature>
<keyword evidence="2" id="KW-0479">Metal-binding</keyword>
<feature type="binding site" evidence="2">
    <location>
        <position position="201"/>
    </location>
    <ligand>
        <name>ATP</name>
        <dbReference type="ChEBI" id="CHEBI:30616"/>
    </ligand>
</feature>
<gene>
    <name evidence="2 5" type="primary">thiL</name>
    <name evidence="5" type="ORF">DHM44_06315</name>
</gene>
<keyword evidence="2" id="KW-0067">ATP-binding</keyword>
<dbReference type="GO" id="GO:0005524">
    <property type="term" value="F:ATP binding"/>
    <property type="evidence" value="ECO:0007669"/>
    <property type="project" value="UniProtKB-UniRule"/>
</dbReference>
<feature type="domain" description="PurM-like N-terminal" evidence="3">
    <location>
        <begin position="24"/>
        <end position="129"/>
    </location>
</feature>
<feature type="binding site" evidence="2">
    <location>
        <position position="66"/>
    </location>
    <ligand>
        <name>Mg(2+)</name>
        <dbReference type="ChEBI" id="CHEBI:18420"/>
        <label>3</label>
    </ligand>
</feature>
<feature type="binding site" evidence="2">
    <location>
        <position position="26"/>
    </location>
    <ligand>
        <name>Mg(2+)</name>
        <dbReference type="ChEBI" id="CHEBI:18420"/>
        <label>4</label>
    </ligand>
</feature>
<dbReference type="SUPFAM" id="SSF55326">
    <property type="entry name" value="PurM N-terminal domain-like"/>
    <property type="match status" value="1"/>
</dbReference>
<dbReference type="EMBL" id="DPPF01000124">
    <property type="protein sequence ID" value="HCW93276.1"/>
    <property type="molecule type" value="Genomic_DNA"/>
</dbReference>
<proteinExistence type="inferred from homology"/>
<evidence type="ECO:0000256" key="1">
    <source>
        <dbReference type="ARBA" id="ARBA00022977"/>
    </source>
</evidence>
<keyword evidence="1 2" id="KW-0784">Thiamine biosynthesis</keyword>
<feature type="binding site" evidence="2">
    <location>
        <begin position="112"/>
        <end position="113"/>
    </location>
    <ligand>
        <name>ATP</name>
        <dbReference type="ChEBI" id="CHEBI:30616"/>
    </ligand>
</feature>
<dbReference type="InterPro" id="IPR036921">
    <property type="entry name" value="PurM-like_N_sf"/>
</dbReference>
<feature type="binding site" evidence="2">
    <location>
        <position position="38"/>
    </location>
    <ligand>
        <name>Mg(2+)</name>
        <dbReference type="ChEBI" id="CHEBI:18420"/>
        <label>1</label>
    </ligand>
</feature>
<dbReference type="InterPro" id="IPR016188">
    <property type="entry name" value="PurM-like_N"/>
</dbReference>
<dbReference type="Gene3D" id="3.30.1330.10">
    <property type="entry name" value="PurM-like, N-terminal domain"/>
    <property type="match status" value="1"/>
</dbReference>
<feature type="binding site" evidence="2">
    <location>
        <position position="113"/>
    </location>
    <ligand>
        <name>Mg(2+)</name>
        <dbReference type="ChEBI" id="CHEBI:18420"/>
        <label>1</label>
    </ligand>
</feature>
<feature type="binding site" evidence="2">
    <location>
        <position position="66"/>
    </location>
    <ligand>
        <name>Mg(2+)</name>
        <dbReference type="ChEBI" id="CHEBI:18420"/>
        <label>4</label>
    </ligand>
</feature>
<feature type="binding site" evidence="2">
    <location>
        <position position="66"/>
    </location>
    <ligand>
        <name>Mg(2+)</name>
        <dbReference type="ChEBI" id="CHEBI:18420"/>
        <label>2</label>
    </ligand>
</feature>
<dbReference type="GO" id="GO:0009229">
    <property type="term" value="P:thiamine diphosphate biosynthetic process"/>
    <property type="evidence" value="ECO:0007669"/>
    <property type="project" value="UniProtKB-UniRule"/>
</dbReference>
<dbReference type="PANTHER" id="PTHR30270:SF0">
    <property type="entry name" value="THIAMINE-MONOPHOSPHATE KINASE"/>
    <property type="match status" value="1"/>
</dbReference>
<comment type="function">
    <text evidence="2">Catalyzes the ATP-dependent phosphorylation of thiamine-monophosphate (TMP) to form thiamine-pyrophosphate (TPP), the active form of vitamin B1.</text>
</comment>
<dbReference type="InterPro" id="IPR010918">
    <property type="entry name" value="PurM-like_C_dom"/>
</dbReference>
<dbReference type="Proteomes" id="UP000262325">
    <property type="component" value="Unassembled WGS sequence"/>
</dbReference>
<dbReference type="SUPFAM" id="SSF56042">
    <property type="entry name" value="PurM C-terminal domain-like"/>
    <property type="match status" value="1"/>
</dbReference>
<keyword evidence="2 5" id="KW-0418">Kinase</keyword>
<feature type="binding site" evidence="2">
    <location>
        <position position="45"/>
    </location>
    <ligand>
        <name>substrate</name>
    </ligand>
</feature>
<dbReference type="RefSeq" id="WP_273264896.1">
    <property type="nucleotide sequence ID" value="NZ_JAAZVV010000008.1"/>
</dbReference>